<name>A0A9D1SFP0_9FIRM</name>
<dbReference type="Proteomes" id="UP000824109">
    <property type="component" value="Unassembled WGS sequence"/>
</dbReference>
<comment type="function">
    <text evidence="3">Required for maturation of urease via the functional incorporation of the urease nickel metallocenter.</text>
</comment>
<evidence type="ECO:0000313" key="5">
    <source>
        <dbReference type="Proteomes" id="UP000824109"/>
    </source>
</evidence>
<protein>
    <recommendedName>
        <fullName evidence="3">Urease accessory protein UreF</fullName>
    </recommendedName>
</protein>
<dbReference type="PANTHER" id="PTHR33620:SF1">
    <property type="entry name" value="UREASE ACCESSORY PROTEIN F"/>
    <property type="match status" value="1"/>
</dbReference>
<comment type="similarity">
    <text evidence="3">Belongs to the UreF family.</text>
</comment>
<organism evidence="4 5">
    <name type="scientific">Candidatus Ornithomonoglobus merdipullorum</name>
    <dbReference type="NCBI Taxonomy" id="2840895"/>
    <lineage>
        <taxon>Bacteria</taxon>
        <taxon>Bacillati</taxon>
        <taxon>Bacillota</taxon>
        <taxon>Clostridia</taxon>
        <taxon>Candidatus Ornithomonoglobus</taxon>
    </lineage>
</organism>
<keyword evidence="3" id="KW-0963">Cytoplasm</keyword>
<dbReference type="Gene3D" id="1.10.4190.10">
    <property type="entry name" value="Urease accessory protein UreF"/>
    <property type="match status" value="1"/>
</dbReference>
<evidence type="ECO:0000313" key="4">
    <source>
        <dbReference type="EMBL" id="HIU58310.1"/>
    </source>
</evidence>
<accession>A0A9D1SFP0</accession>
<dbReference type="AlphaFoldDB" id="A0A9D1SFP0"/>
<dbReference type="Pfam" id="PF01730">
    <property type="entry name" value="UreF"/>
    <property type="match status" value="1"/>
</dbReference>
<keyword evidence="1 3" id="KW-0996">Nickel insertion</keyword>
<evidence type="ECO:0000256" key="2">
    <source>
        <dbReference type="ARBA" id="ARBA00023186"/>
    </source>
</evidence>
<dbReference type="GO" id="GO:0005737">
    <property type="term" value="C:cytoplasm"/>
    <property type="evidence" value="ECO:0007669"/>
    <property type="project" value="UniProtKB-SubCell"/>
</dbReference>
<proteinExistence type="inferred from homology"/>
<dbReference type="PIRSF" id="PIRSF009467">
    <property type="entry name" value="Ureas_acces_UreF"/>
    <property type="match status" value="1"/>
</dbReference>
<comment type="caution">
    <text evidence="4">The sequence shown here is derived from an EMBL/GenBank/DDBJ whole genome shotgun (WGS) entry which is preliminary data.</text>
</comment>
<dbReference type="HAMAP" id="MF_01385">
    <property type="entry name" value="UreF"/>
    <property type="match status" value="1"/>
</dbReference>
<reference evidence="4" key="1">
    <citation type="submission" date="2020-10" db="EMBL/GenBank/DDBJ databases">
        <authorList>
            <person name="Gilroy R."/>
        </authorList>
    </citation>
    <scope>NUCLEOTIDE SEQUENCE</scope>
    <source>
        <strain evidence="4">USAMLcec3-3695</strain>
    </source>
</reference>
<comment type="subunit">
    <text evidence="3">UreD, UreF and UreG form a complex that acts as a GTP-hydrolysis-dependent molecular chaperone, activating the urease apoprotein by helping to assemble the nickel containing metallocenter of UreC. The UreE protein probably delivers the nickel.</text>
</comment>
<dbReference type="InterPro" id="IPR002639">
    <property type="entry name" value="UreF"/>
</dbReference>
<comment type="subcellular location">
    <subcellularLocation>
        <location evidence="3">Cytoplasm</location>
    </subcellularLocation>
</comment>
<dbReference type="GO" id="GO:0016151">
    <property type="term" value="F:nickel cation binding"/>
    <property type="evidence" value="ECO:0007669"/>
    <property type="project" value="UniProtKB-UniRule"/>
</dbReference>
<reference evidence="4" key="2">
    <citation type="journal article" date="2021" name="PeerJ">
        <title>Extensive microbial diversity within the chicken gut microbiome revealed by metagenomics and culture.</title>
        <authorList>
            <person name="Gilroy R."/>
            <person name="Ravi A."/>
            <person name="Getino M."/>
            <person name="Pursley I."/>
            <person name="Horton D.L."/>
            <person name="Alikhan N.F."/>
            <person name="Baker D."/>
            <person name="Gharbi K."/>
            <person name="Hall N."/>
            <person name="Watson M."/>
            <person name="Adriaenssens E.M."/>
            <person name="Foster-Nyarko E."/>
            <person name="Jarju S."/>
            <person name="Secka A."/>
            <person name="Antonio M."/>
            <person name="Oren A."/>
            <person name="Chaudhuri R.R."/>
            <person name="La Ragione R."/>
            <person name="Hildebrand F."/>
            <person name="Pallen M.J."/>
        </authorList>
    </citation>
    <scope>NUCLEOTIDE SEQUENCE</scope>
    <source>
        <strain evidence="4">USAMLcec3-3695</strain>
    </source>
</reference>
<evidence type="ECO:0000256" key="1">
    <source>
        <dbReference type="ARBA" id="ARBA00022988"/>
    </source>
</evidence>
<sequence length="221" mass="24035">MNNKYMTLIQCLDPLFPTGSYTLSNGMETYTQKGIVGSEKTLKEHLGSYIYMLSFNELAFAARSAQGCSLEWLDELLTAVKAPSELRSGSIRQGTRCMKLVAELADCPRLREYHALTHSGKCSGHHCIAIGALIQDTGTELADGLCLYGYSLLSAMANHAAKLVPLRQLDAQSALAEALKLIPSAAETAVSVPDSELGSSFCGFDIRSMQHETLFSRLYIS</sequence>
<keyword evidence="2 3" id="KW-0143">Chaperone</keyword>
<dbReference type="PANTHER" id="PTHR33620">
    <property type="entry name" value="UREASE ACCESSORY PROTEIN F"/>
    <property type="match status" value="1"/>
</dbReference>
<gene>
    <name evidence="3" type="primary">ureF</name>
    <name evidence="4" type="ORF">IAA61_10950</name>
</gene>
<dbReference type="InterPro" id="IPR038277">
    <property type="entry name" value="UreF_sf"/>
</dbReference>
<evidence type="ECO:0000256" key="3">
    <source>
        <dbReference type="HAMAP-Rule" id="MF_01385"/>
    </source>
</evidence>
<dbReference type="EMBL" id="DVNB01000111">
    <property type="protein sequence ID" value="HIU58310.1"/>
    <property type="molecule type" value="Genomic_DNA"/>
</dbReference>